<evidence type="ECO:0000259" key="7">
    <source>
        <dbReference type="PROSITE" id="PS50089"/>
    </source>
</evidence>
<evidence type="ECO:0000256" key="4">
    <source>
        <dbReference type="PROSITE-ProRule" id="PRU00175"/>
    </source>
</evidence>
<gene>
    <name evidence="8" type="primary">BIRC8_2</name>
    <name evidence="8" type="ORF">g.41595</name>
</gene>
<dbReference type="Pfam" id="PF13920">
    <property type="entry name" value="zf-C3HC4_3"/>
    <property type="match status" value="1"/>
</dbReference>
<feature type="coiled-coil region" evidence="5">
    <location>
        <begin position="221"/>
        <end position="248"/>
    </location>
</feature>
<sequence>LSLSLYPSSSSARGMEVQAQFPSSAALFTPNYPRKVPRLAGDGGEPSLGTPRGGRVTVAGAWLPQQQQQVFANGATVFSGEPESELTSNLAAGSRKRRADPDGDAAGAVLQIERLQQEQRRIELVHREVAAVKAAGCADVGIRLSDSPMASTSGRPPVGDPAPAVSPLMEQLALQFYCQRLEIDAFIRQQNEKIRSGMDEAWKRHCRALLSVMEQGVLYRLREKEAELELATRRNAELEEKIRQLASENQIWFNVARSKEAAASSLRATLEQVLLHNAAGVGDAVTAARDRGEEEEEGYGETDWAAPAEDAQSCCHEGGSSPAAGAGAPGELLLRSACRVCREREASALLLPCRHLCLCQQCDAGVTACPVCNAAKNASLQVFMC</sequence>
<dbReference type="Gene3D" id="3.30.40.10">
    <property type="entry name" value="Zinc/RING finger domain, C3HC4 (zinc finger)"/>
    <property type="match status" value="1"/>
</dbReference>
<dbReference type="AlphaFoldDB" id="A0A1D1XVV1"/>
<evidence type="ECO:0000256" key="5">
    <source>
        <dbReference type="SAM" id="Coils"/>
    </source>
</evidence>
<organism evidence="8">
    <name type="scientific">Anthurium amnicola</name>
    <dbReference type="NCBI Taxonomy" id="1678845"/>
    <lineage>
        <taxon>Eukaryota</taxon>
        <taxon>Viridiplantae</taxon>
        <taxon>Streptophyta</taxon>
        <taxon>Embryophyta</taxon>
        <taxon>Tracheophyta</taxon>
        <taxon>Spermatophyta</taxon>
        <taxon>Magnoliopsida</taxon>
        <taxon>Liliopsida</taxon>
        <taxon>Araceae</taxon>
        <taxon>Pothoideae</taxon>
        <taxon>Potheae</taxon>
        <taxon>Anthurium</taxon>
    </lineage>
</organism>
<keyword evidence="2 4" id="KW-0863">Zinc-finger</keyword>
<dbReference type="GO" id="GO:0008270">
    <property type="term" value="F:zinc ion binding"/>
    <property type="evidence" value="ECO:0007669"/>
    <property type="project" value="UniProtKB-KW"/>
</dbReference>
<feature type="non-terminal residue" evidence="8">
    <location>
        <position position="1"/>
    </location>
</feature>
<keyword evidence="1" id="KW-0479">Metal-binding</keyword>
<dbReference type="PROSITE" id="PS50089">
    <property type="entry name" value="ZF_RING_2"/>
    <property type="match status" value="1"/>
</dbReference>
<dbReference type="InterPro" id="IPR013083">
    <property type="entry name" value="Znf_RING/FYVE/PHD"/>
</dbReference>
<reference evidence="8" key="1">
    <citation type="submission" date="2015-07" db="EMBL/GenBank/DDBJ databases">
        <title>Transcriptome Assembly of Anthurium amnicola.</title>
        <authorList>
            <person name="Suzuki J."/>
        </authorList>
    </citation>
    <scope>NUCLEOTIDE SEQUENCE</scope>
</reference>
<dbReference type="PANTHER" id="PTHR42647:SF72">
    <property type="entry name" value="EF-HAND CALCIUM-BINDING DOMAIN-CONTAINING PROTEIN 4A"/>
    <property type="match status" value="1"/>
</dbReference>
<dbReference type="CDD" id="cd16649">
    <property type="entry name" value="mRING-HC-C3HC5_CGRF1-like"/>
    <property type="match status" value="1"/>
</dbReference>
<evidence type="ECO:0000256" key="3">
    <source>
        <dbReference type="ARBA" id="ARBA00022833"/>
    </source>
</evidence>
<evidence type="ECO:0000313" key="8">
    <source>
        <dbReference type="EMBL" id="JAT46524.1"/>
    </source>
</evidence>
<dbReference type="PANTHER" id="PTHR42647">
    <property type="entry name" value="SBP (S-RIBONUCLEASE BINDING PROTEIN) FAMILY PROTEIN"/>
    <property type="match status" value="1"/>
</dbReference>
<proteinExistence type="predicted"/>
<evidence type="ECO:0000256" key="6">
    <source>
        <dbReference type="SAM" id="MobiDB-lite"/>
    </source>
</evidence>
<name>A0A1D1XVV1_9ARAE</name>
<keyword evidence="3" id="KW-0862">Zinc</keyword>
<protein>
    <submittedName>
        <fullName evidence="8">Baculoviral IAP repeat-containing protein 8</fullName>
    </submittedName>
</protein>
<feature type="region of interest" description="Disordered" evidence="6">
    <location>
        <begin position="82"/>
        <end position="103"/>
    </location>
</feature>
<dbReference type="InterPro" id="IPR001841">
    <property type="entry name" value="Znf_RING"/>
</dbReference>
<feature type="domain" description="RING-type" evidence="7">
    <location>
        <begin position="338"/>
        <end position="373"/>
    </location>
</feature>
<evidence type="ECO:0000256" key="2">
    <source>
        <dbReference type="ARBA" id="ARBA00022771"/>
    </source>
</evidence>
<evidence type="ECO:0000256" key="1">
    <source>
        <dbReference type="ARBA" id="ARBA00022723"/>
    </source>
</evidence>
<accession>A0A1D1XVV1</accession>
<dbReference type="EMBL" id="GDJX01021412">
    <property type="protein sequence ID" value="JAT46524.1"/>
    <property type="molecule type" value="Transcribed_RNA"/>
</dbReference>
<dbReference type="GO" id="GO:0004842">
    <property type="term" value="F:ubiquitin-protein transferase activity"/>
    <property type="evidence" value="ECO:0007669"/>
    <property type="project" value="TreeGrafter"/>
</dbReference>
<keyword evidence="5" id="KW-0175">Coiled coil</keyword>
<dbReference type="FunFam" id="3.30.40.10:FF:000239">
    <property type="entry name" value="probable BOI-related E3 ubiquitin-protein ligase 2"/>
    <property type="match status" value="1"/>
</dbReference>